<dbReference type="GO" id="GO:0016020">
    <property type="term" value="C:membrane"/>
    <property type="evidence" value="ECO:0007669"/>
    <property type="project" value="UniProtKB-SubCell"/>
</dbReference>
<reference evidence="8" key="1">
    <citation type="submission" date="2017-07" db="EMBL/GenBank/DDBJ databases">
        <title>Taro Niue Genome Assembly and Annotation.</title>
        <authorList>
            <person name="Atibalentja N."/>
            <person name="Keating K."/>
            <person name="Fields C.J."/>
        </authorList>
    </citation>
    <scope>NUCLEOTIDE SEQUENCE</scope>
    <source>
        <strain evidence="8">Niue_2</strain>
        <tissue evidence="8">Leaf</tissue>
    </source>
</reference>
<keyword evidence="9" id="KW-1185">Reference proteome</keyword>
<feature type="transmembrane region" description="Helical" evidence="6">
    <location>
        <begin position="162"/>
        <end position="181"/>
    </location>
</feature>
<dbReference type="CDD" id="cd13132">
    <property type="entry name" value="MATE_eukaryotic"/>
    <property type="match status" value="1"/>
</dbReference>
<comment type="subcellular location">
    <subcellularLocation>
        <location evidence="1">Membrane</location>
        <topology evidence="1">Multi-pass membrane protein</topology>
    </subcellularLocation>
</comment>
<sequence>METPLLHQPGEGERGPQEGMEEWEGDCPPVKGWGGAWPVFAVETRKLWRIAAPIVFNSLTLYGINSVTQIFVGHIGSLELSAVAIGLSVIGNFVTGFMTGMASALGTLCGQAFGVGQVRMLGIYLQRSWIILTVSAVILSPIYVFATQILKLIGQEDDIADLAGRFTLLILPQIFSSAVNFPVQSFLQAQSKVMVMAGIAIVALLVHIAILWVFIFGLGWGLYGAAIAFDLTCCLNAAAQVVYVVGWCKDAWTGLSLAAFNDLWAFVRLSLSSALMMCMGSWYMMVLVVLVGYLSDAEIAVGSVSICMNINGWEAVFFIGMNMAISVRVSNELGSGHPRAAKYSVLVVVLQSLAISIVCVVVILASRNYFAVIFTNDTEIQQAVAKIAYLLAVTMVLNSVQQVITGVAVGGGWQALVAYINLGCYYIFGLPLGLVLGYVVHWGVEGIWAGMLCGIAAQTIMLLVAIWRTNWNSEAAQASARVRLWGGQGNGRVLKPEV</sequence>
<evidence type="ECO:0000256" key="4">
    <source>
        <dbReference type="ARBA" id="ARBA00022989"/>
    </source>
</evidence>
<keyword evidence="4 6" id="KW-1133">Transmembrane helix</keyword>
<dbReference type="NCBIfam" id="TIGR00797">
    <property type="entry name" value="matE"/>
    <property type="match status" value="1"/>
</dbReference>
<evidence type="ECO:0000256" key="1">
    <source>
        <dbReference type="ARBA" id="ARBA00004141"/>
    </source>
</evidence>
<accession>A0A843WJM4</accession>
<evidence type="ECO:0000256" key="6">
    <source>
        <dbReference type="RuleBase" id="RU004914"/>
    </source>
</evidence>
<proteinExistence type="inferred from homology"/>
<feature type="transmembrane region" description="Helical" evidence="6">
    <location>
        <begin position="266"/>
        <end position="293"/>
    </location>
</feature>
<feature type="transmembrane region" description="Helical" evidence="6">
    <location>
        <begin position="221"/>
        <end position="245"/>
    </location>
</feature>
<feature type="transmembrane region" description="Helical" evidence="6">
    <location>
        <begin position="193"/>
        <end position="215"/>
    </location>
</feature>
<dbReference type="Proteomes" id="UP000652761">
    <property type="component" value="Unassembled WGS sequence"/>
</dbReference>
<name>A0A843WJM4_COLES</name>
<dbReference type="InterPro" id="IPR002528">
    <property type="entry name" value="MATE_fam"/>
</dbReference>
<evidence type="ECO:0000313" key="9">
    <source>
        <dbReference type="Proteomes" id="UP000652761"/>
    </source>
</evidence>
<feature type="transmembrane region" description="Helical" evidence="6">
    <location>
        <begin position="446"/>
        <end position="467"/>
    </location>
</feature>
<comment type="caution">
    <text evidence="8">The sequence shown here is derived from an EMBL/GenBank/DDBJ whole genome shotgun (WGS) entry which is preliminary data.</text>
</comment>
<dbReference type="PANTHER" id="PTHR11206">
    <property type="entry name" value="MULTIDRUG RESISTANCE PROTEIN"/>
    <property type="match status" value="1"/>
</dbReference>
<organism evidence="8 9">
    <name type="scientific">Colocasia esculenta</name>
    <name type="common">Wild taro</name>
    <name type="synonym">Arum esculentum</name>
    <dbReference type="NCBI Taxonomy" id="4460"/>
    <lineage>
        <taxon>Eukaryota</taxon>
        <taxon>Viridiplantae</taxon>
        <taxon>Streptophyta</taxon>
        <taxon>Embryophyta</taxon>
        <taxon>Tracheophyta</taxon>
        <taxon>Spermatophyta</taxon>
        <taxon>Magnoliopsida</taxon>
        <taxon>Liliopsida</taxon>
        <taxon>Araceae</taxon>
        <taxon>Aroideae</taxon>
        <taxon>Colocasieae</taxon>
        <taxon>Colocasia</taxon>
    </lineage>
</organism>
<dbReference type="GO" id="GO:1990961">
    <property type="term" value="P:xenobiotic detoxification by transmembrane export across the plasma membrane"/>
    <property type="evidence" value="ECO:0007669"/>
    <property type="project" value="InterPro"/>
</dbReference>
<dbReference type="GO" id="GO:0015297">
    <property type="term" value="F:antiporter activity"/>
    <property type="evidence" value="ECO:0007669"/>
    <property type="project" value="InterPro"/>
</dbReference>
<evidence type="ECO:0000313" key="8">
    <source>
        <dbReference type="EMBL" id="MQM05751.1"/>
    </source>
</evidence>
<feature type="transmembrane region" description="Helical" evidence="6">
    <location>
        <begin position="416"/>
        <end position="440"/>
    </location>
</feature>
<dbReference type="GO" id="GO:0042910">
    <property type="term" value="F:xenobiotic transmembrane transporter activity"/>
    <property type="evidence" value="ECO:0007669"/>
    <property type="project" value="InterPro"/>
</dbReference>
<keyword evidence="5 6" id="KW-0472">Membrane</keyword>
<dbReference type="OrthoDB" id="2126698at2759"/>
<comment type="similarity">
    <text evidence="2 6">Belongs to the multi antimicrobial extrusion (MATE) (TC 2.A.66.1) family.</text>
</comment>
<feature type="transmembrane region" description="Helical" evidence="6">
    <location>
        <begin position="82"/>
        <end position="108"/>
    </location>
</feature>
<dbReference type="Pfam" id="PF01554">
    <property type="entry name" value="MatE"/>
    <property type="match status" value="2"/>
</dbReference>
<dbReference type="EMBL" id="NMUH01003470">
    <property type="protein sequence ID" value="MQM05751.1"/>
    <property type="molecule type" value="Genomic_DNA"/>
</dbReference>
<feature type="transmembrane region" description="Helical" evidence="6">
    <location>
        <begin position="387"/>
        <end position="409"/>
    </location>
</feature>
<feature type="region of interest" description="Disordered" evidence="7">
    <location>
        <begin position="1"/>
        <end position="25"/>
    </location>
</feature>
<feature type="transmembrane region" description="Helical" evidence="6">
    <location>
        <begin position="54"/>
        <end position="76"/>
    </location>
</feature>
<dbReference type="InterPro" id="IPR045069">
    <property type="entry name" value="MATE_euk"/>
</dbReference>
<feature type="transmembrane region" description="Helical" evidence="6">
    <location>
        <begin position="345"/>
        <end position="367"/>
    </location>
</feature>
<evidence type="ECO:0000256" key="2">
    <source>
        <dbReference type="ARBA" id="ARBA00010199"/>
    </source>
</evidence>
<feature type="transmembrane region" description="Helical" evidence="6">
    <location>
        <begin position="299"/>
        <end position="325"/>
    </location>
</feature>
<dbReference type="AlphaFoldDB" id="A0A843WJM4"/>
<evidence type="ECO:0000256" key="5">
    <source>
        <dbReference type="ARBA" id="ARBA00023136"/>
    </source>
</evidence>
<gene>
    <name evidence="8" type="ORF">Taro_038575</name>
</gene>
<evidence type="ECO:0000256" key="3">
    <source>
        <dbReference type="ARBA" id="ARBA00022692"/>
    </source>
</evidence>
<feature type="transmembrane region" description="Helical" evidence="6">
    <location>
        <begin position="129"/>
        <end position="150"/>
    </location>
</feature>
<protein>
    <recommendedName>
        <fullName evidence="6">Protein DETOXIFICATION</fullName>
    </recommendedName>
    <alternativeName>
        <fullName evidence="6">Multidrug and toxic compound extrusion protein</fullName>
    </alternativeName>
</protein>
<evidence type="ECO:0000256" key="7">
    <source>
        <dbReference type="SAM" id="MobiDB-lite"/>
    </source>
</evidence>
<keyword evidence="3 6" id="KW-0812">Transmembrane</keyword>